<gene>
    <name evidence="1" type="ORF">CLV43_101827</name>
</gene>
<dbReference type="AlphaFoldDB" id="A0A2T0TLQ9"/>
<dbReference type="EMBL" id="PVTF01000001">
    <property type="protein sequence ID" value="PRY46551.1"/>
    <property type="molecule type" value="Genomic_DNA"/>
</dbReference>
<comment type="caution">
    <text evidence="1">The sequence shown here is derived from an EMBL/GenBank/DDBJ whole genome shotgun (WGS) entry which is preliminary data.</text>
</comment>
<protein>
    <submittedName>
        <fullName evidence="1">Uncharacterized protein</fullName>
    </submittedName>
</protein>
<keyword evidence="2" id="KW-1185">Reference proteome</keyword>
<evidence type="ECO:0000313" key="1">
    <source>
        <dbReference type="EMBL" id="PRY46551.1"/>
    </source>
</evidence>
<name>A0A2T0TLQ9_9PSEU</name>
<accession>A0A2T0TLQ9</accession>
<sequence>MNLPLSNDGPAWFQVSVVPARTAYLIRAGSRTGFRRAMQEATTRWAGMTEPIIPVRRHGGIDGWWRQVVEFSGVGSVVNVDVLAEDAHAAAKLLNLPLVSLADIDRHGPASWSMHPLMLDDDTADFAPVLAGSGSPLWHAVAAGDFTSAHERSLRSSEVEFARLETDAQVASSALRRSTMIDRTTVQFSENYANGGIGSIPAIIWVTRPNGYLDCLWFWNLRALRPLRFDAGPMMILPVEGASGWAGFDREFSAQLLRRDDFSPDVIFMSINVTESKIIELANFLQLEPSGEKIRSSIFWSGSPRVAPYSYLINPSIDIRDWFAYERRYGQSVEVQGHTSSGLSALRLAPPVKSKFGGKALLCLRSSIFDVFPRRTVVAESIVAGADWDGDSLRIRTKIVGQSKLNLKIPDLGVALDLMVREKTSSYALSDKGKLGSPLLGDSPFMLNAGVYEAAISLTTPRSSELVKQLRAMRERGDGDEQLVELAARWGGRAERRYRSIGDIGKPNGQVAIRALELLCDKGWAERGLEIRCSRCGVSSFIALEAAFGKAVCPGCKDHQSYVSSRSGVNVFYRLNTFLDRASDQGVLPHLLTYAALLKTDPITFLLPGVDVVFPGGDKSEVDIVAIYSGKLLAGEVKTSPSEFNDEQIKRDVSCSKRLGADVHLMASVWDLSQDVREVAKVEADAAGMDLLVLDQSQLRPT</sequence>
<organism evidence="1 2">
    <name type="scientific">Umezawaea tangerina</name>
    <dbReference type="NCBI Taxonomy" id="84725"/>
    <lineage>
        <taxon>Bacteria</taxon>
        <taxon>Bacillati</taxon>
        <taxon>Actinomycetota</taxon>
        <taxon>Actinomycetes</taxon>
        <taxon>Pseudonocardiales</taxon>
        <taxon>Pseudonocardiaceae</taxon>
        <taxon>Umezawaea</taxon>
    </lineage>
</organism>
<dbReference type="OrthoDB" id="3891051at2"/>
<reference evidence="1 2" key="1">
    <citation type="submission" date="2018-03" db="EMBL/GenBank/DDBJ databases">
        <title>Genomic Encyclopedia of Archaeal and Bacterial Type Strains, Phase II (KMG-II): from individual species to whole genera.</title>
        <authorList>
            <person name="Goeker M."/>
        </authorList>
    </citation>
    <scope>NUCLEOTIDE SEQUENCE [LARGE SCALE GENOMIC DNA]</scope>
    <source>
        <strain evidence="1 2">DSM 44720</strain>
    </source>
</reference>
<dbReference type="RefSeq" id="WP_146174635.1">
    <property type="nucleotide sequence ID" value="NZ_PVTF01000001.1"/>
</dbReference>
<evidence type="ECO:0000313" key="2">
    <source>
        <dbReference type="Proteomes" id="UP000239494"/>
    </source>
</evidence>
<proteinExistence type="predicted"/>
<dbReference type="Proteomes" id="UP000239494">
    <property type="component" value="Unassembled WGS sequence"/>
</dbReference>